<proteinExistence type="predicted"/>
<dbReference type="RefSeq" id="WP_219039657.1">
    <property type="nucleotide sequence ID" value="NZ_JAHWDF010000005.1"/>
</dbReference>
<dbReference type="EMBL" id="JAHWDF010000005">
    <property type="protein sequence ID" value="MBW2961371.1"/>
    <property type="molecule type" value="Genomic_DNA"/>
</dbReference>
<evidence type="ECO:0000313" key="2">
    <source>
        <dbReference type="Proteomes" id="UP000719267"/>
    </source>
</evidence>
<sequence>MKNPLFLLFFFNCFISFGQNITVDHDSYTPQELIENILINSDCIENINVTGSVTGNFNNNKSYGYFDNNNSNFPFENGIVMSTGKLSNVPGPNDHLSDDDAPGWGPDQDLEQILGMNNTHNATVIEFDFTPNANTIQFRYIFASEEYQIGDSSTCDYSDVFGFLIKPIGGSYQNIAVVPGTNTPVKVTTVHPQIIDGNNGCPAQNEQYFESFNGVNHSIGFNGQTKPLTARATVIAGTTYHIKLVIADDHNYRYDSAVFLEGNSFNIGANLGEDITGSDALCEGETHNLSITNLQNTPTNYNWYLINDDNTETLLASGANEDEYEVTQGGTYKVVVTFTANCTAEDTIEIEYIDFTSLSNRTVSECNTNSNGTSVFNLTASSQNITNNNPNFTVTNYFLTEAKAEANVNPIPNSNNFPTTEVEQTVFARVEANSTCFTLVELTLETSFTAYNPVSLVNCYSIEDDAISFNLNNAEALISNESGLNEFSVTYFYSEDDALTNTNSLSSSIEVSPSELPQTVYGKLQNPTGCQGIIKVILKGITSPEINANYKAPFLCLENLDGVTVEAGILGNSTDYNFLWENGETTPTIQVDSLGTYQVEISKTEMIDGESFTCSTTNSITVDGSEKAEFTYDIQGNLDQYNVVINTNGVGSYVYSLDDQFGDYQTSNIFQNVRQGAHKIYVKDLNGCGISSKDIMILGYPKFFTPNQDGFNDTWGLIGTQRFNRKIEFIYIFDRFGKLLTSIAPTGRWDGTYNGKQMPSTDYWFLVTFKDAPDFKGHFTLKR</sequence>
<name>A0ABS6W0K4_9FLAO</name>
<gene>
    <name evidence="1" type="ORF">KW502_06130</name>
</gene>
<dbReference type="Proteomes" id="UP000719267">
    <property type="component" value="Unassembled WGS sequence"/>
</dbReference>
<dbReference type="NCBIfam" id="TIGR04131">
    <property type="entry name" value="Bac_Flav_CTERM"/>
    <property type="match status" value="1"/>
</dbReference>
<dbReference type="NCBIfam" id="NF038133">
    <property type="entry name" value="choice_anch_L"/>
    <property type="match status" value="1"/>
</dbReference>
<dbReference type="InterPro" id="IPR026341">
    <property type="entry name" value="T9SS_type_B"/>
</dbReference>
<organism evidence="1 2">
    <name type="scientific">Mesonia aestuariivivens</name>
    <dbReference type="NCBI Taxonomy" id="2796128"/>
    <lineage>
        <taxon>Bacteria</taxon>
        <taxon>Pseudomonadati</taxon>
        <taxon>Bacteroidota</taxon>
        <taxon>Flavobacteriia</taxon>
        <taxon>Flavobacteriales</taxon>
        <taxon>Flavobacteriaceae</taxon>
        <taxon>Mesonia</taxon>
    </lineage>
</organism>
<accession>A0ABS6W0K4</accession>
<reference evidence="1 2" key="1">
    <citation type="submission" date="2021-07" db="EMBL/GenBank/DDBJ databases">
        <title>Mesonia aestuariivivens sp. nov., isolated from a tidal flat.</title>
        <authorList>
            <person name="Kim Y.-O."/>
            <person name="Yoon J.-H."/>
        </authorList>
    </citation>
    <scope>NUCLEOTIDE SEQUENCE [LARGE SCALE GENOMIC DNA]</scope>
    <source>
        <strain evidence="1 2">JHPTF-M18</strain>
    </source>
</reference>
<keyword evidence="2" id="KW-1185">Reference proteome</keyword>
<dbReference type="Pfam" id="PF13585">
    <property type="entry name" value="CHU_C"/>
    <property type="match status" value="1"/>
</dbReference>
<comment type="caution">
    <text evidence="1">The sequence shown here is derived from an EMBL/GenBank/DDBJ whole genome shotgun (WGS) entry which is preliminary data.</text>
</comment>
<evidence type="ECO:0000313" key="1">
    <source>
        <dbReference type="EMBL" id="MBW2961371.1"/>
    </source>
</evidence>
<dbReference type="InterPro" id="IPR049804">
    <property type="entry name" value="Choice_anch_L"/>
</dbReference>
<protein>
    <submittedName>
        <fullName evidence="1">T9SS type B sorting domain-containing protein</fullName>
    </submittedName>
</protein>